<dbReference type="Proteomes" id="UP001200313">
    <property type="component" value="Unassembled WGS sequence"/>
</dbReference>
<keyword evidence="3" id="KW-1185">Reference proteome</keyword>
<accession>A0AAW5JM83</accession>
<dbReference type="EMBL" id="JAKNJB010000003">
    <property type="protein sequence ID" value="MCG4525908.1"/>
    <property type="molecule type" value="Genomic_DNA"/>
</dbReference>
<organism evidence="2 4">
    <name type="scientific">Intestinimonas massiliensis</name>
    <name type="common">ex Afouda et al. 2020</name>
    <dbReference type="NCBI Taxonomy" id="1673721"/>
    <lineage>
        <taxon>Bacteria</taxon>
        <taxon>Bacillati</taxon>
        <taxon>Bacillota</taxon>
        <taxon>Clostridia</taxon>
        <taxon>Eubacteriales</taxon>
        <taxon>Intestinimonas</taxon>
    </lineage>
</organism>
<evidence type="ECO:0000313" key="3">
    <source>
        <dbReference type="Proteomes" id="UP001200313"/>
    </source>
</evidence>
<evidence type="ECO:0000313" key="1">
    <source>
        <dbReference type="EMBL" id="MCG4525908.1"/>
    </source>
</evidence>
<protein>
    <recommendedName>
        <fullName evidence="5">Peptidase C39-like domain-containing protein</fullName>
    </recommendedName>
</protein>
<dbReference type="EMBL" id="JANFYS010000006">
    <property type="protein sequence ID" value="MCQ4769651.1"/>
    <property type="molecule type" value="Genomic_DNA"/>
</dbReference>
<proteinExistence type="predicted"/>
<name>A0AAW5JM83_9FIRM</name>
<reference evidence="2" key="2">
    <citation type="submission" date="2022-06" db="EMBL/GenBank/DDBJ databases">
        <title>Isolation of gut microbiota from human fecal samples.</title>
        <authorList>
            <person name="Pamer E.G."/>
            <person name="Barat B."/>
            <person name="Waligurski E."/>
            <person name="Medina S."/>
            <person name="Paddock L."/>
            <person name="Mostad J."/>
        </authorList>
    </citation>
    <scope>NUCLEOTIDE SEQUENCE</scope>
    <source>
        <strain evidence="2">DFI.9.91</strain>
    </source>
</reference>
<reference evidence="1 3" key="1">
    <citation type="submission" date="2022-01" db="EMBL/GenBank/DDBJ databases">
        <title>Collection of gut derived symbiotic bacterial strains cultured from healthy donors.</title>
        <authorList>
            <person name="Lin H."/>
            <person name="Kohout C."/>
            <person name="Waligurski E."/>
            <person name="Pamer E.G."/>
        </authorList>
    </citation>
    <scope>NUCLEOTIDE SEQUENCE [LARGE SCALE GENOMIC DNA]</scope>
    <source>
        <strain evidence="1 3">DFI.3.7</strain>
    </source>
</reference>
<sequence>MEQIYGITSPELFTILDGDRAWRGADQEWYADEWQRKAGCGPTTASHLVSYLADTRPGWGDLYPSHSRRKRDFLALMNEMWEHVTPGRMGVNTLHAFVRGLESYAREKGLELPIRELDVPALKSARPTVGQCAAFLRTALAADSPVAFLNLSHGLVKELDSWHWVTIVGLEQHGDGLMQTTILDGGREYAVDFRLWFQSTRAGGGLIYVPGV</sequence>
<dbReference type="AlphaFoldDB" id="A0AAW5JM83"/>
<evidence type="ECO:0008006" key="5">
    <source>
        <dbReference type="Google" id="ProtNLM"/>
    </source>
</evidence>
<evidence type="ECO:0000313" key="2">
    <source>
        <dbReference type="EMBL" id="MCQ4769651.1"/>
    </source>
</evidence>
<evidence type="ECO:0000313" key="4">
    <source>
        <dbReference type="Proteomes" id="UP001204562"/>
    </source>
</evidence>
<comment type="caution">
    <text evidence="2">The sequence shown here is derived from an EMBL/GenBank/DDBJ whole genome shotgun (WGS) entry which is preliminary data.</text>
</comment>
<gene>
    <name evidence="1" type="ORF">L0P79_02300</name>
    <name evidence="2" type="ORF">NE579_04100</name>
</gene>
<dbReference type="Proteomes" id="UP001204562">
    <property type="component" value="Unassembled WGS sequence"/>
</dbReference>
<dbReference type="RefSeq" id="WP_238073035.1">
    <property type="nucleotide sequence ID" value="NZ_JAKNJB010000003.1"/>
</dbReference>